<sequence>MTETMSAPGPRPARTHRGHPWVDGFVRPLPLAASVAAEPATGPGGISAGAGRAAAVASDVGRQGRQHRQGRQARITRVPRLSGRPAIFLLASLIVSLLASSAAPTPLYAIYQARWGFSPITTTVVFGVYALAVLVALLTLGKMSDHLGRRPILLAAIAAQAASLLVFATADGVPMLITARVIQGLSTGAALGAIGAGMLDIDRERGTFANSVSPGMGTGSGALLSAILVRYLPAPTQLVYFALLGVFVLQALGVLAIRETVTPKPGALATLVPEIKLPRQLRGSVLVAAPVLFAVWALASLYGALGPALVRELTGSSEAILGSLSLTALAAPAVVAIVVLRRAEARTVMRTGILSLISGVAVTLLALDLRSITLFFVGTVIAGVGFGSGFQGGIRTVVPRAEAHERSGVLSLLYTVSYLGLGLPAVIAGFLVVHGGGLVTTAYEFGAAVIVLAIPALVELLRPARSTGREKVAAEGA</sequence>
<evidence type="ECO:0000256" key="4">
    <source>
        <dbReference type="ARBA" id="ARBA00022692"/>
    </source>
</evidence>
<feature type="transmembrane region" description="Helical" evidence="8">
    <location>
        <begin position="238"/>
        <end position="257"/>
    </location>
</feature>
<evidence type="ECO:0000313" key="11">
    <source>
        <dbReference type="Proteomes" id="UP000676325"/>
    </source>
</evidence>
<evidence type="ECO:0000259" key="9">
    <source>
        <dbReference type="PROSITE" id="PS50850"/>
    </source>
</evidence>
<evidence type="ECO:0000256" key="2">
    <source>
        <dbReference type="ARBA" id="ARBA00022448"/>
    </source>
</evidence>
<keyword evidence="2" id="KW-0813">Transport</keyword>
<organism evidence="10 11">
    <name type="scientific">Actinospica acidithermotolerans</name>
    <dbReference type="NCBI Taxonomy" id="2828514"/>
    <lineage>
        <taxon>Bacteria</taxon>
        <taxon>Bacillati</taxon>
        <taxon>Actinomycetota</taxon>
        <taxon>Actinomycetes</taxon>
        <taxon>Catenulisporales</taxon>
        <taxon>Actinospicaceae</taxon>
        <taxon>Actinospica</taxon>
    </lineage>
</organism>
<dbReference type="InterPro" id="IPR005829">
    <property type="entry name" value="Sugar_transporter_CS"/>
</dbReference>
<dbReference type="Gene3D" id="1.20.1250.20">
    <property type="entry name" value="MFS general substrate transporter like domains"/>
    <property type="match status" value="1"/>
</dbReference>
<feature type="transmembrane region" description="Helical" evidence="8">
    <location>
        <begin position="285"/>
        <end position="305"/>
    </location>
</feature>
<keyword evidence="3" id="KW-1003">Cell membrane</keyword>
<feature type="transmembrane region" description="Helical" evidence="8">
    <location>
        <begin position="87"/>
        <end position="111"/>
    </location>
</feature>
<protein>
    <submittedName>
        <fullName evidence="10">MFS transporter</fullName>
    </submittedName>
</protein>
<reference evidence="10" key="1">
    <citation type="submission" date="2021-04" db="EMBL/GenBank/DDBJ databases">
        <title>Genome based classification of Actinospica acidithermotolerans sp. nov., an actinobacterium isolated from an Indonesian hot spring.</title>
        <authorList>
            <person name="Kusuma A.B."/>
            <person name="Putra K.E."/>
            <person name="Nafisah S."/>
            <person name="Loh J."/>
            <person name="Nouioui I."/>
            <person name="Goodfellow M."/>
        </authorList>
    </citation>
    <scope>NUCLEOTIDE SEQUENCE</scope>
    <source>
        <strain evidence="10">MGRD01-02</strain>
    </source>
</reference>
<feature type="transmembrane region" description="Helical" evidence="8">
    <location>
        <begin position="372"/>
        <end position="390"/>
    </location>
</feature>
<evidence type="ECO:0000256" key="8">
    <source>
        <dbReference type="SAM" id="Phobius"/>
    </source>
</evidence>
<dbReference type="RefSeq" id="WP_212517811.1">
    <property type="nucleotide sequence ID" value="NZ_JAGSOH010000021.1"/>
</dbReference>
<dbReference type="PANTHER" id="PTHR23517">
    <property type="entry name" value="RESISTANCE PROTEIN MDTM, PUTATIVE-RELATED-RELATED"/>
    <property type="match status" value="1"/>
</dbReference>
<evidence type="ECO:0000256" key="5">
    <source>
        <dbReference type="ARBA" id="ARBA00022989"/>
    </source>
</evidence>
<dbReference type="InterPro" id="IPR020846">
    <property type="entry name" value="MFS_dom"/>
</dbReference>
<keyword evidence="6 8" id="KW-0472">Membrane</keyword>
<dbReference type="InterPro" id="IPR036259">
    <property type="entry name" value="MFS_trans_sf"/>
</dbReference>
<feature type="transmembrane region" description="Helical" evidence="8">
    <location>
        <begin position="152"/>
        <end position="170"/>
    </location>
</feature>
<dbReference type="EMBL" id="JAGSOH010000021">
    <property type="protein sequence ID" value="MBR7826662.1"/>
    <property type="molecule type" value="Genomic_DNA"/>
</dbReference>
<evidence type="ECO:0000256" key="6">
    <source>
        <dbReference type="ARBA" id="ARBA00023136"/>
    </source>
</evidence>
<comment type="subcellular location">
    <subcellularLocation>
        <location evidence="1">Cell membrane</location>
        <topology evidence="1">Multi-pass membrane protein</topology>
    </subcellularLocation>
</comment>
<dbReference type="Pfam" id="PF07690">
    <property type="entry name" value="MFS_1"/>
    <property type="match status" value="1"/>
</dbReference>
<dbReference type="SUPFAM" id="SSF103473">
    <property type="entry name" value="MFS general substrate transporter"/>
    <property type="match status" value="1"/>
</dbReference>
<feature type="region of interest" description="Disordered" evidence="7">
    <location>
        <begin position="1"/>
        <end position="20"/>
    </location>
</feature>
<dbReference type="PROSITE" id="PS00216">
    <property type="entry name" value="SUGAR_TRANSPORT_1"/>
    <property type="match status" value="1"/>
</dbReference>
<dbReference type="Proteomes" id="UP000676325">
    <property type="component" value="Unassembled WGS sequence"/>
</dbReference>
<proteinExistence type="predicted"/>
<feature type="transmembrane region" description="Helical" evidence="8">
    <location>
        <begin position="211"/>
        <end position="232"/>
    </location>
</feature>
<accession>A0A941IID1</accession>
<keyword evidence="4 8" id="KW-0812">Transmembrane</keyword>
<feature type="transmembrane region" description="Helical" evidence="8">
    <location>
        <begin position="347"/>
        <end position="366"/>
    </location>
</feature>
<dbReference type="CDD" id="cd06174">
    <property type="entry name" value="MFS"/>
    <property type="match status" value="1"/>
</dbReference>
<dbReference type="GO" id="GO:0022857">
    <property type="term" value="F:transmembrane transporter activity"/>
    <property type="evidence" value="ECO:0007669"/>
    <property type="project" value="InterPro"/>
</dbReference>
<dbReference type="InterPro" id="IPR050171">
    <property type="entry name" value="MFS_Transporters"/>
</dbReference>
<evidence type="ECO:0000256" key="3">
    <source>
        <dbReference type="ARBA" id="ARBA00022475"/>
    </source>
</evidence>
<dbReference type="AlphaFoldDB" id="A0A941IID1"/>
<evidence type="ECO:0000313" key="10">
    <source>
        <dbReference type="EMBL" id="MBR7826662.1"/>
    </source>
</evidence>
<dbReference type="PROSITE" id="PS50850">
    <property type="entry name" value="MFS"/>
    <property type="match status" value="1"/>
</dbReference>
<dbReference type="PANTHER" id="PTHR23517:SF13">
    <property type="entry name" value="MAJOR FACILITATOR SUPERFAMILY MFS_1"/>
    <property type="match status" value="1"/>
</dbReference>
<keyword evidence="5 8" id="KW-1133">Transmembrane helix</keyword>
<dbReference type="GO" id="GO:0005886">
    <property type="term" value="C:plasma membrane"/>
    <property type="evidence" value="ECO:0007669"/>
    <property type="project" value="UniProtKB-SubCell"/>
</dbReference>
<feature type="transmembrane region" description="Helical" evidence="8">
    <location>
        <begin position="176"/>
        <end position="199"/>
    </location>
</feature>
<feature type="transmembrane region" description="Helical" evidence="8">
    <location>
        <begin position="320"/>
        <end position="340"/>
    </location>
</feature>
<feature type="transmembrane region" description="Helical" evidence="8">
    <location>
        <begin position="117"/>
        <end position="140"/>
    </location>
</feature>
<feature type="transmembrane region" description="Helical" evidence="8">
    <location>
        <begin position="445"/>
        <end position="461"/>
    </location>
</feature>
<feature type="domain" description="Major facilitator superfamily (MFS) profile" evidence="9">
    <location>
        <begin position="85"/>
        <end position="465"/>
    </location>
</feature>
<dbReference type="InterPro" id="IPR011701">
    <property type="entry name" value="MFS"/>
</dbReference>
<comment type="caution">
    <text evidence="10">The sequence shown here is derived from an EMBL/GenBank/DDBJ whole genome shotgun (WGS) entry which is preliminary data.</text>
</comment>
<evidence type="ECO:0000256" key="7">
    <source>
        <dbReference type="SAM" id="MobiDB-lite"/>
    </source>
</evidence>
<evidence type="ECO:0000256" key="1">
    <source>
        <dbReference type="ARBA" id="ARBA00004651"/>
    </source>
</evidence>
<keyword evidence="11" id="KW-1185">Reference proteome</keyword>
<name>A0A941IID1_9ACTN</name>
<feature type="transmembrane region" description="Helical" evidence="8">
    <location>
        <begin position="411"/>
        <end position="433"/>
    </location>
</feature>
<gene>
    <name evidence="10" type="ORF">KDK95_10140</name>
</gene>